<evidence type="ECO:0008006" key="9">
    <source>
        <dbReference type="Google" id="ProtNLM"/>
    </source>
</evidence>
<evidence type="ECO:0000313" key="8">
    <source>
        <dbReference type="Proteomes" id="UP001642405"/>
    </source>
</evidence>
<dbReference type="Proteomes" id="UP001642405">
    <property type="component" value="Unassembled WGS sequence"/>
</dbReference>
<dbReference type="PANTHER" id="PTHR31845:SF10">
    <property type="entry name" value="ZN(II)2CYS6 TRANSCRIPTION FACTOR (EUROFUNG)"/>
    <property type="match status" value="1"/>
</dbReference>
<feature type="region of interest" description="Disordered" evidence="6">
    <location>
        <begin position="740"/>
        <end position="794"/>
    </location>
</feature>
<feature type="compositionally biased region" description="Pro residues" evidence="6">
    <location>
        <begin position="8"/>
        <end position="41"/>
    </location>
</feature>
<feature type="compositionally biased region" description="Polar residues" evidence="6">
    <location>
        <begin position="586"/>
        <end position="598"/>
    </location>
</feature>
<keyword evidence="2" id="KW-0805">Transcription regulation</keyword>
<dbReference type="CDD" id="cd12148">
    <property type="entry name" value="fungal_TF_MHR"/>
    <property type="match status" value="1"/>
</dbReference>
<feature type="compositionally biased region" description="Polar residues" evidence="6">
    <location>
        <begin position="767"/>
        <end position="786"/>
    </location>
</feature>
<evidence type="ECO:0000313" key="7">
    <source>
        <dbReference type="EMBL" id="CAK7214026.1"/>
    </source>
</evidence>
<evidence type="ECO:0000256" key="4">
    <source>
        <dbReference type="ARBA" id="ARBA00023163"/>
    </source>
</evidence>
<comment type="caution">
    <text evidence="7">The sequence shown here is derived from an EMBL/GenBank/DDBJ whole genome shotgun (WGS) entry which is preliminary data.</text>
</comment>
<name>A0ABP0B446_9PEZI</name>
<gene>
    <name evidence="7" type="ORF">SCUCBS95973_002003</name>
</gene>
<reference evidence="7 8" key="1">
    <citation type="submission" date="2024-01" db="EMBL/GenBank/DDBJ databases">
        <authorList>
            <person name="Allen C."/>
            <person name="Tagirdzhanova G."/>
        </authorList>
    </citation>
    <scope>NUCLEOTIDE SEQUENCE [LARGE SCALE GENOMIC DNA]</scope>
</reference>
<evidence type="ECO:0000256" key="5">
    <source>
        <dbReference type="ARBA" id="ARBA00023242"/>
    </source>
</evidence>
<feature type="region of interest" description="Disordered" evidence="6">
    <location>
        <begin position="612"/>
        <end position="631"/>
    </location>
</feature>
<evidence type="ECO:0000256" key="2">
    <source>
        <dbReference type="ARBA" id="ARBA00023015"/>
    </source>
</evidence>
<feature type="compositionally biased region" description="Polar residues" evidence="6">
    <location>
        <begin position="48"/>
        <end position="61"/>
    </location>
</feature>
<feature type="region of interest" description="Disordered" evidence="6">
    <location>
        <begin position="1"/>
        <end position="100"/>
    </location>
</feature>
<feature type="compositionally biased region" description="Low complexity" evidence="6">
    <location>
        <begin position="73"/>
        <end position="91"/>
    </location>
</feature>
<organism evidence="7 8">
    <name type="scientific">Sporothrix curviconia</name>
    <dbReference type="NCBI Taxonomy" id="1260050"/>
    <lineage>
        <taxon>Eukaryota</taxon>
        <taxon>Fungi</taxon>
        <taxon>Dikarya</taxon>
        <taxon>Ascomycota</taxon>
        <taxon>Pezizomycotina</taxon>
        <taxon>Sordariomycetes</taxon>
        <taxon>Sordariomycetidae</taxon>
        <taxon>Ophiostomatales</taxon>
        <taxon>Ophiostomataceae</taxon>
        <taxon>Sporothrix</taxon>
    </lineage>
</organism>
<sequence length="794" mass="85722">MPGHAPIRAPPGQRPLPTPAQNIVPPPLPAFSVPPPPPVSSSPPADATNRNSYTGSSSSATVIPPGGIGSGSSTGPTSAAASPTPTGPGAAQDSASAGPAPNAHEVLIDSVFKMEEREADEILRFYRDAFSKFNPYMEPTSPDTKVADLQTQKPLVWLGIVFATCYHDFERQNRLGRAIIWYITDKVFLSNDKSLQLLQGLLIFVNWFISQNFVLPQFTNLIHITMAVITDLGLNKLEFSKTSSRSPLDRYVSKTMHGPSLVAPDEGHTLDERRALAGGFVLSHAMSDGIVMVTPLHYTLQLEDTCRLFEATYAEKLAASAPITTVVAADYQLAITVRLFYLISRVLQVQREADLRGGGFLIPVRTHIEGFSGELSQIWDGLSQEMRSDFGVQLIYYTTKIYVFELSLSAKTTPMKVHSTPSRESDDGSSSSLHESDMPIQCYLAVKAFFDVYLTLPVSLYHQFPVTMITQLVHADITLAKLTAYFRGNTKPPGVPEGVTLPAFSEVIDAVASRFQRVRSVPHPLGYTIRNIIYDAFAVRLRSYKVLDLAGRKKNREKDKAKAAAAAAAKRAKAAASRAAAAQPPANRSSTNRTPPTANAVLSISNLIGNVPEGMHMESESGAEADGAGPYPSVEMDLEVDEHMGGMHGDLPDRSRPSFTVDEEPMPDAGMDPMELTWSDEEEQADWWEWFGDFQSSLFGAPQVPSTVAGSVSGASWAAPASSVSNASMSNASVTGASAMGASVSGRSGTGDSFVPGVPMQRKGPSSVGSIDSLLNNNDQEPNLNSYIRRRNRQ</sequence>
<comment type="subcellular location">
    <subcellularLocation>
        <location evidence="1">Nucleus</location>
    </subcellularLocation>
</comment>
<proteinExistence type="predicted"/>
<dbReference type="EMBL" id="CAWUHB010000007">
    <property type="protein sequence ID" value="CAK7214026.1"/>
    <property type="molecule type" value="Genomic_DNA"/>
</dbReference>
<keyword evidence="4" id="KW-0804">Transcription</keyword>
<dbReference type="InterPro" id="IPR051089">
    <property type="entry name" value="prtT"/>
</dbReference>
<keyword evidence="5" id="KW-0539">Nucleus</keyword>
<evidence type="ECO:0000256" key="3">
    <source>
        <dbReference type="ARBA" id="ARBA00023125"/>
    </source>
</evidence>
<keyword evidence="3" id="KW-0238">DNA-binding</keyword>
<feature type="region of interest" description="Disordered" evidence="6">
    <location>
        <begin position="575"/>
        <end position="598"/>
    </location>
</feature>
<evidence type="ECO:0000256" key="1">
    <source>
        <dbReference type="ARBA" id="ARBA00004123"/>
    </source>
</evidence>
<protein>
    <recommendedName>
        <fullName evidence="9">C6 zinc finger domain containing protein</fullName>
    </recommendedName>
</protein>
<evidence type="ECO:0000256" key="6">
    <source>
        <dbReference type="SAM" id="MobiDB-lite"/>
    </source>
</evidence>
<keyword evidence="8" id="KW-1185">Reference proteome</keyword>
<dbReference type="PANTHER" id="PTHR31845">
    <property type="entry name" value="FINGER DOMAIN PROTEIN, PUTATIVE-RELATED"/>
    <property type="match status" value="1"/>
</dbReference>
<accession>A0ABP0B446</accession>